<dbReference type="Proteomes" id="UP000177838">
    <property type="component" value="Unassembled WGS sequence"/>
</dbReference>
<organism evidence="4 5">
    <name type="scientific">Candidatus Vogelbacteria bacterium RIFOXYD1_FULL_46_19</name>
    <dbReference type="NCBI Taxonomy" id="1802439"/>
    <lineage>
        <taxon>Bacteria</taxon>
        <taxon>Candidatus Vogeliibacteriota</taxon>
    </lineage>
</organism>
<evidence type="ECO:0000256" key="2">
    <source>
        <dbReference type="ARBA" id="ARBA00022679"/>
    </source>
</evidence>
<evidence type="ECO:0000256" key="1">
    <source>
        <dbReference type="ARBA" id="ARBA00022676"/>
    </source>
</evidence>
<accession>A0A1G2QG05</accession>
<dbReference type="PANTHER" id="PTHR34106">
    <property type="entry name" value="GLYCOSIDASE"/>
    <property type="match status" value="1"/>
</dbReference>
<dbReference type="CDD" id="cd18614">
    <property type="entry name" value="GH130"/>
    <property type="match status" value="1"/>
</dbReference>
<name>A0A1G2QG05_9BACT</name>
<dbReference type="InterPro" id="IPR023296">
    <property type="entry name" value="Glyco_hydro_beta-prop_sf"/>
</dbReference>
<protein>
    <recommendedName>
        <fullName evidence="6">Glycosidase</fullName>
    </recommendedName>
</protein>
<sequence>MAVSTSVFTCYLKKLMIRALLKRIRNFFYSWFRPGKLKVFKKARSASGRVEPYVTRSNLNPLLEPTGYGWEAQGVLNPAAICLDGKVHLLYRAVGSDGMSTIGYACSSDGLNFEERLPYPVYWPRESFESTSLAGPKTFAPATYTSGGGWAGCEDPKICQIGDRLFLTYVAFGGWESVRIALSSIAVEDFLNRKWRWTKPVLCTKPGVIAKSGGLFPGKINGRYVFFQRVFPNILIDYLDHLRFDEDKWPAGEFAIAPQVSGWDSRKISFGSVPLKTKYGWLVITHGVDDQNDGQYHLGAMLLDLNQPERVLYRSREPLLSPDLWYENDWKPGVVYPCGAVVKDGTLFIYYGGGDKYVCAASAPFEQFMNSLRSDEHLPPLKINRLAYK</sequence>
<evidence type="ECO:0000313" key="5">
    <source>
        <dbReference type="Proteomes" id="UP000177838"/>
    </source>
</evidence>
<dbReference type="STRING" id="1802439.A2589_01665"/>
<evidence type="ECO:0000256" key="3">
    <source>
        <dbReference type="ARBA" id="ARBA00024356"/>
    </source>
</evidence>
<dbReference type="EMBL" id="MHTK01000006">
    <property type="protein sequence ID" value="OHA59550.1"/>
    <property type="molecule type" value="Genomic_DNA"/>
</dbReference>
<gene>
    <name evidence="4" type="ORF">A2589_01665</name>
</gene>
<proteinExistence type="inferred from homology"/>
<reference evidence="4 5" key="1">
    <citation type="journal article" date="2016" name="Nat. Commun.">
        <title>Thousands of microbial genomes shed light on interconnected biogeochemical processes in an aquifer system.</title>
        <authorList>
            <person name="Anantharaman K."/>
            <person name="Brown C.T."/>
            <person name="Hug L.A."/>
            <person name="Sharon I."/>
            <person name="Castelle C.J."/>
            <person name="Probst A.J."/>
            <person name="Thomas B.C."/>
            <person name="Singh A."/>
            <person name="Wilkins M.J."/>
            <person name="Karaoz U."/>
            <person name="Brodie E.L."/>
            <person name="Williams K.H."/>
            <person name="Hubbard S.S."/>
            <person name="Banfield J.F."/>
        </authorList>
    </citation>
    <scope>NUCLEOTIDE SEQUENCE [LARGE SCALE GENOMIC DNA]</scope>
</reference>
<evidence type="ECO:0000313" key="4">
    <source>
        <dbReference type="EMBL" id="OHA59550.1"/>
    </source>
</evidence>
<dbReference type="SUPFAM" id="SSF75005">
    <property type="entry name" value="Arabinanase/levansucrase/invertase"/>
    <property type="match status" value="1"/>
</dbReference>
<dbReference type="Pfam" id="PF04041">
    <property type="entry name" value="Glyco_hydro_130"/>
    <property type="match status" value="1"/>
</dbReference>
<dbReference type="PANTHER" id="PTHR34106:SF5">
    <property type="entry name" value="GLYCOSIDASE"/>
    <property type="match status" value="1"/>
</dbReference>
<comment type="caution">
    <text evidence="4">The sequence shown here is derived from an EMBL/GenBank/DDBJ whole genome shotgun (WGS) entry which is preliminary data.</text>
</comment>
<evidence type="ECO:0008006" key="6">
    <source>
        <dbReference type="Google" id="ProtNLM"/>
    </source>
</evidence>
<dbReference type="Gene3D" id="2.115.10.20">
    <property type="entry name" value="Glycosyl hydrolase domain, family 43"/>
    <property type="match status" value="1"/>
</dbReference>
<dbReference type="InterPro" id="IPR007184">
    <property type="entry name" value="Mannoside_phosphorylase"/>
</dbReference>
<dbReference type="AlphaFoldDB" id="A0A1G2QG05"/>
<comment type="similarity">
    <text evidence="3">Belongs to the glycosyl hydrolase 130 family.</text>
</comment>
<keyword evidence="2" id="KW-0808">Transferase</keyword>
<dbReference type="GO" id="GO:0016757">
    <property type="term" value="F:glycosyltransferase activity"/>
    <property type="evidence" value="ECO:0007669"/>
    <property type="project" value="UniProtKB-KW"/>
</dbReference>
<keyword evidence="1" id="KW-0328">Glycosyltransferase</keyword>